<dbReference type="GO" id="GO:0008198">
    <property type="term" value="F:ferrous iron binding"/>
    <property type="evidence" value="ECO:0007669"/>
    <property type="project" value="TreeGrafter"/>
</dbReference>
<organism evidence="3 4">
    <name type="scientific">Trichodelitschia bisporula</name>
    <dbReference type="NCBI Taxonomy" id="703511"/>
    <lineage>
        <taxon>Eukaryota</taxon>
        <taxon>Fungi</taxon>
        <taxon>Dikarya</taxon>
        <taxon>Ascomycota</taxon>
        <taxon>Pezizomycotina</taxon>
        <taxon>Dothideomycetes</taxon>
        <taxon>Dothideomycetes incertae sedis</taxon>
        <taxon>Phaeotrichales</taxon>
        <taxon>Phaeotrichaceae</taxon>
        <taxon>Trichodelitschia</taxon>
    </lineage>
</organism>
<dbReference type="InterPro" id="IPR032852">
    <property type="entry name" value="ALKBH2"/>
</dbReference>
<proteinExistence type="predicted"/>
<dbReference type="InterPro" id="IPR005123">
    <property type="entry name" value="Oxoglu/Fe-dep_dioxygenase_dom"/>
</dbReference>
<keyword evidence="4" id="KW-1185">Reference proteome</keyword>
<name>A0A6G1HX28_9PEZI</name>
<feature type="domain" description="Fe2OG dioxygenase" evidence="2">
    <location>
        <begin position="169"/>
        <end position="276"/>
    </location>
</feature>
<dbReference type="InterPro" id="IPR037151">
    <property type="entry name" value="AlkB-like_sf"/>
</dbReference>
<dbReference type="OrthoDB" id="545910at2759"/>
<protein>
    <submittedName>
        <fullName evidence="3">DNA repair family protein</fullName>
    </submittedName>
</protein>
<dbReference type="InterPro" id="IPR027450">
    <property type="entry name" value="AlkB-like"/>
</dbReference>
<sequence length="319" mass="36123">MSKKRTLDGFFKPIQSKQYQPSTQTPSDHRNYPFPIPHLPPALISELGFAPTAEGKVINDQPDLDLLYFQPYIPKEAQRELFRFLRANLPFYRVQYTIKRAGVDVLVNTPRYTSVFGIDPTSIFSPDGELLDAVSRVPVPKDRYMCRPRPLPACLDFLRTIVEGTTKHTYNFCLVNYYAGGEDSIAFHSDDERFLGKDPAIASLSLGARRDFFMKRKAALPGEESVEAEPFNLPLGSGDLILMRGPTQAKWLHSVPKRKGGESEKGRINITFRRAMAKGGTENYYQYNVGTGRVYRWNEEDQKMVPWIADPMSSPSSAT</sequence>
<dbReference type="PANTHER" id="PTHR31573">
    <property type="entry name" value="ALPHA-KETOGLUTARATE-DEPENDENT DIOXYGENASE ALKB HOMOLOG 2"/>
    <property type="match status" value="1"/>
</dbReference>
<feature type="binding site" evidence="1">
    <location>
        <position position="188"/>
    </location>
    <ligand>
        <name>2-oxoglutarate</name>
        <dbReference type="ChEBI" id="CHEBI:16810"/>
    </ligand>
</feature>
<dbReference type="EMBL" id="ML996695">
    <property type="protein sequence ID" value="KAF2400369.1"/>
    <property type="molecule type" value="Genomic_DNA"/>
</dbReference>
<feature type="binding site" evidence="1">
    <location>
        <position position="191"/>
    </location>
    <ligand>
        <name>substrate</name>
    </ligand>
</feature>
<dbReference type="GO" id="GO:0006307">
    <property type="term" value="P:DNA alkylation repair"/>
    <property type="evidence" value="ECO:0007669"/>
    <property type="project" value="TreeGrafter"/>
</dbReference>
<feature type="binding site" evidence="1">
    <location>
        <position position="178"/>
    </location>
    <ligand>
        <name>2-oxoglutarate</name>
        <dbReference type="ChEBI" id="CHEBI:16810"/>
    </ligand>
</feature>
<evidence type="ECO:0000259" key="2">
    <source>
        <dbReference type="PROSITE" id="PS51471"/>
    </source>
</evidence>
<evidence type="ECO:0000313" key="4">
    <source>
        <dbReference type="Proteomes" id="UP000799640"/>
    </source>
</evidence>
<feature type="binding site" evidence="1">
    <location>
        <position position="273"/>
    </location>
    <ligand>
        <name>2-oxoglutarate</name>
        <dbReference type="ChEBI" id="CHEBI:16810"/>
    </ligand>
</feature>
<feature type="binding site" evidence="1">
    <location>
        <position position="271"/>
    </location>
    <ligand>
        <name>2-oxoglutarate</name>
        <dbReference type="ChEBI" id="CHEBI:16810"/>
    </ligand>
</feature>
<feature type="binding site" evidence="1">
    <location>
        <position position="267"/>
    </location>
    <ligand>
        <name>2-oxoglutarate</name>
        <dbReference type="ChEBI" id="CHEBI:16810"/>
    </ligand>
</feature>
<dbReference type="AlphaFoldDB" id="A0A6G1HX28"/>
<gene>
    <name evidence="3" type="ORF">EJ06DRAFT_427542</name>
</gene>
<dbReference type="Gene3D" id="2.60.120.590">
    <property type="entry name" value="Alpha-ketoglutarate-dependent dioxygenase AlkB-like"/>
    <property type="match status" value="1"/>
</dbReference>
<dbReference type="PANTHER" id="PTHR31573:SF1">
    <property type="entry name" value="DNA OXIDATIVE DEMETHYLASE ALKBH2"/>
    <property type="match status" value="1"/>
</dbReference>
<dbReference type="PROSITE" id="PS51471">
    <property type="entry name" value="FE2OG_OXY"/>
    <property type="match status" value="1"/>
</dbReference>
<evidence type="ECO:0000256" key="1">
    <source>
        <dbReference type="PIRSR" id="PIRSR632852-1"/>
    </source>
</evidence>
<dbReference type="GO" id="GO:0035516">
    <property type="term" value="F:broad specificity oxidative DNA demethylase activity"/>
    <property type="evidence" value="ECO:0007669"/>
    <property type="project" value="TreeGrafter"/>
</dbReference>
<dbReference type="Pfam" id="PF13532">
    <property type="entry name" value="2OG-FeII_Oxy_2"/>
    <property type="match status" value="1"/>
</dbReference>
<accession>A0A6G1HX28</accession>
<feature type="binding site" evidence="1">
    <location>
        <position position="176"/>
    </location>
    <ligand>
        <name>2-oxoglutarate</name>
        <dbReference type="ChEBI" id="CHEBI:16810"/>
    </ligand>
</feature>
<reference evidence="3" key="1">
    <citation type="journal article" date="2020" name="Stud. Mycol.">
        <title>101 Dothideomycetes genomes: a test case for predicting lifestyles and emergence of pathogens.</title>
        <authorList>
            <person name="Haridas S."/>
            <person name="Albert R."/>
            <person name="Binder M."/>
            <person name="Bloem J."/>
            <person name="Labutti K."/>
            <person name="Salamov A."/>
            <person name="Andreopoulos B."/>
            <person name="Baker S."/>
            <person name="Barry K."/>
            <person name="Bills G."/>
            <person name="Bluhm B."/>
            <person name="Cannon C."/>
            <person name="Castanera R."/>
            <person name="Culley D."/>
            <person name="Daum C."/>
            <person name="Ezra D."/>
            <person name="Gonzalez J."/>
            <person name="Henrissat B."/>
            <person name="Kuo A."/>
            <person name="Liang C."/>
            <person name="Lipzen A."/>
            <person name="Lutzoni F."/>
            <person name="Magnuson J."/>
            <person name="Mondo S."/>
            <person name="Nolan M."/>
            <person name="Ohm R."/>
            <person name="Pangilinan J."/>
            <person name="Park H.-J."/>
            <person name="Ramirez L."/>
            <person name="Alfaro M."/>
            <person name="Sun H."/>
            <person name="Tritt A."/>
            <person name="Yoshinaga Y."/>
            <person name="Zwiers L.-H."/>
            <person name="Turgeon B."/>
            <person name="Goodwin S."/>
            <person name="Spatafora J."/>
            <person name="Crous P."/>
            <person name="Grigoriev I."/>
        </authorList>
    </citation>
    <scope>NUCLEOTIDE SEQUENCE</scope>
    <source>
        <strain evidence="3">CBS 262.69</strain>
    </source>
</reference>
<dbReference type="SUPFAM" id="SSF51197">
    <property type="entry name" value="Clavaminate synthase-like"/>
    <property type="match status" value="1"/>
</dbReference>
<evidence type="ECO:0000313" key="3">
    <source>
        <dbReference type="EMBL" id="KAF2400369.1"/>
    </source>
</evidence>
<dbReference type="GO" id="GO:0051747">
    <property type="term" value="F:cytosine C-5 DNA demethylase activity"/>
    <property type="evidence" value="ECO:0007669"/>
    <property type="project" value="TreeGrafter"/>
</dbReference>
<dbReference type="Proteomes" id="UP000799640">
    <property type="component" value="Unassembled WGS sequence"/>
</dbReference>
<feature type="binding site" evidence="1">
    <location>
        <position position="253"/>
    </location>
    <ligand>
        <name>2-oxoglutarate</name>
        <dbReference type="ChEBI" id="CHEBI:16810"/>
    </ligand>
</feature>